<evidence type="ECO:0000313" key="1">
    <source>
        <dbReference type="EMBL" id="BDG04657.1"/>
    </source>
</evidence>
<keyword evidence="2" id="KW-1185">Reference proteome</keyword>
<gene>
    <name evidence="1" type="ORF">AMOR_36530</name>
</gene>
<name>A0ABM7WYN9_9BACT</name>
<dbReference type="SUPFAM" id="SSF103196">
    <property type="entry name" value="Roadblock/LC7 domain"/>
    <property type="match status" value="1"/>
</dbReference>
<evidence type="ECO:0000313" key="2">
    <source>
        <dbReference type="Proteomes" id="UP001162891"/>
    </source>
</evidence>
<proteinExistence type="predicted"/>
<dbReference type="RefSeq" id="WP_248353104.1">
    <property type="nucleotide sequence ID" value="NZ_AP025591.1"/>
</dbReference>
<protein>
    <recommendedName>
        <fullName evidence="3">Roadblock/LAMTOR2 domain-containing protein</fullName>
    </recommendedName>
</protein>
<organism evidence="1 2">
    <name type="scientific">Anaeromyxobacter oryzae</name>
    <dbReference type="NCBI Taxonomy" id="2918170"/>
    <lineage>
        <taxon>Bacteria</taxon>
        <taxon>Pseudomonadati</taxon>
        <taxon>Myxococcota</taxon>
        <taxon>Myxococcia</taxon>
        <taxon>Myxococcales</taxon>
        <taxon>Cystobacterineae</taxon>
        <taxon>Anaeromyxobacteraceae</taxon>
        <taxon>Anaeromyxobacter</taxon>
    </lineage>
</organism>
<reference evidence="2" key="1">
    <citation type="journal article" date="2022" name="Int. J. Syst. Evol. Microbiol.">
        <title>Anaeromyxobacter oryzae sp. nov., Anaeromyxobacter diazotrophicus sp. nov. and Anaeromyxobacter paludicola sp. nov., isolated from paddy soils.</title>
        <authorList>
            <person name="Itoh H."/>
            <person name="Xu Z."/>
            <person name="Mise K."/>
            <person name="Masuda Y."/>
            <person name="Ushijima N."/>
            <person name="Hayakawa C."/>
            <person name="Shiratori Y."/>
            <person name="Senoo K."/>
        </authorList>
    </citation>
    <scope>NUCLEOTIDE SEQUENCE [LARGE SCALE GENOMIC DNA]</scope>
    <source>
        <strain evidence="2">Red232</strain>
    </source>
</reference>
<dbReference type="Proteomes" id="UP001162891">
    <property type="component" value="Chromosome"/>
</dbReference>
<sequence>MSELALIAGLPEVRSAVLGDVGGTFLDALREEDGETVAAVAGFVVTSLLEAGEHLGLGALQRITFAGANRAHVLAVRGGSVLTAAVEPAAAHAGVEKALETSLQGRG</sequence>
<accession>A0ABM7WYN9</accession>
<evidence type="ECO:0008006" key="3">
    <source>
        <dbReference type="Google" id="ProtNLM"/>
    </source>
</evidence>
<dbReference type="EMBL" id="AP025591">
    <property type="protein sequence ID" value="BDG04657.1"/>
    <property type="molecule type" value="Genomic_DNA"/>
</dbReference>